<proteinExistence type="inferred from homology"/>
<dbReference type="SUPFAM" id="SSF50978">
    <property type="entry name" value="WD40 repeat-like"/>
    <property type="match status" value="1"/>
</dbReference>
<dbReference type="HOGENOM" id="CLU_035513_0_0_1"/>
<dbReference type="InterPro" id="IPR036322">
    <property type="entry name" value="WD40_repeat_dom_sf"/>
</dbReference>
<feature type="region of interest" description="Disordered" evidence="7">
    <location>
        <begin position="208"/>
        <end position="234"/>
    </location>
</feature>
<name>A0A067U0S9_GALM3</name>
<sequence>MLEDRDFEDPDAYQGEEEYQPWYKAETSTPPPFQLVRKITLDDDKAPSFQTVAMFPWDVDSLSELWKGNLATTENLEQWKHVISEYWDTVAVGSEHTLYIFFTNQKRAPLVIKLLQDSQKLISADRTCVAWGMTHDSLQPLVIFSRGSLVFIYNIVMGLSGYLRGHGGAITSISVHPTQPNLFCTTSRDFTTRIYDLLLSASLTGDDEEPIKTKKSKAGSVPNPHWPPGKHPSLAGAAHGLRLPASEPEGRGRGRCIVVLMGGRSAGHQAAVLGAAFHPEHPIIATCGMDRTVKIWPVRPTSMQQIKREDKPLFSSGMLHKSRVLSVAWLQHDLLLTHSAPAIMRVSPDSKKDKETYLEAGELIIWRWLSVDRFFPTGYEDNPDSLRGLRGCSSDYQESSSFKLLSIHAFPAKPTQYIAPNLSLFQTPIHDPLIVYVYPGEYSICMLNAANMSPRKKPPFPSVAAKLLGNPEDANGAALADAAGRLHLTREEEGGEEEEEEEGPIILRRPTVVPPGIDCWTIDINDEDPAKTLTSCAMGMGGRVVVGVGSKGTLWVWRYDD</sequence>
<feature type="repeat" description="WD" evidence="6">
    <location>
        <begin position="265"/>
        <end position="306"/>
    </location>
</feature>
<keyword evidence="9" id="KW-1185">Reference proteome</keyword>
<comment type="similarity">
    <text evidence="1">Belongs to the WD repeat ESC family.</text>
</comment>
<protein>
    <submittedName>
        <fullName evidence="8">Uncharacterized protein</fullName>
    </submittedName>
</protein>
<keyword evidence="3" id="KW-0677">Repeat</keyword>
<dbReference type="InterPro" id="IPR015943">
    <property type="entry name" value="WD40/YVTN_repeat-like_dom_sf"/>
</dbReference>
<dbReference type="STRING" id="685588.A0A067U0S9"/>
<evidence type="ECO:0000256" key="4">
    <source>
        <dbReference type="ARBA" id="ARBA00023015"/>
    </source>
</evidence>
<evidence type="ECO:0000313" key="9">
    <source>
        <dbReference type="Proteomes" id="UP000027222"/>
    </source>
</evidence>
<evidence type="ECO:0000256" key="6">
    <source>
        <dbReference type="PROSITE-ProRule" id="PRU00221"/>
    </source>
</evidence>
<reference evidence="9" key="1">
    <citation type="journal article" date="2014" name="Proc. Natl. Acad. Sci. U.S.A.">
        <title>Extensive sampling of basidiomycete genomes demonstrates inadequacy of the white-rot/brown-rot paradigm for wood decay fungi.</title>
        <authorList>
            <person name="Riley R."/>
            <person name="Salamov A.A."/>
            <person name="Brown D.W."/>
            <person name="Nagy L.G."/>
            <person name="Floudas D."/>
            <person name="Held B.W."/>
            <person name="Levasseur A."/>
            <person name="Lombard V."/>
            <person name="Morin E."/>
            <person name="Otillar R."/>
            <person name="Lindquist E.A."/>
            <person name="Sun H."/>
            <person name="LaButti K.M."/>
            <person name="Schmutz J."/>
            <person name="Jabbour D."/>
            <person name="Luo H."/>
            <person name="Baker S.E."/>
            <person name="Pisabarro A.G."/>
            <person name="Walton J.D."/>
            <person name="Blanchette R.A."/>
            <person name="Henrissat B."/>
            <person name="Martin F."/>
            <person name="Cullen D."/>
            <person name="Hibbett D.S."/>
            <person name="Grigoriev I.V."/>
        </authorList>
    </citation>
    <scope>NUCLEOTIDE SEQUENCE [LARGE SCALE GENOMIC DNA]</scope>
    <source>
        <strain evidence="9">CBS 339.88</strain>
    </source>
</reference>
<dbReference type="PANTHER" id="PTHR10253">
    <property type="entry name" value="POLYCOMB PROTEIN"/>
    <property type="match status" value="1"/>
</dbReference>
<keyword evidence="5" id="KW-0804">Transcription</keyword>
<feature type="repeat" description="WD" evidence="6">
    <location>
        <begin position="163"/>
        <end position="197"/>
    </location>
</feature>
<feature type="region of interest" description="Disordered" evidence="7">
    <location>
        <begin position="1"/>
        <end position="28"/>
    </location>
</feature>
<keyword evidence="4" id="KW-0805">Transcription regulation</keyword>
<dbReference type="Pfam" id="PF00400">
    <property type="entry name" value="WD40"/>
    <property type="match status" value="2"/>
</dbReference>
<evidence type="ECO:0000256" key="3">
    <source>
        <dbReference type="ARBA" id="ARBA00022737"/>
    </source>
</evidence>
<evidence type="ECO:0000256" key="2">
    <source>
        <dbReference type="ARBA" id="ARBA00022574"/>
    </source>
</evidence>
<organism evidence="8 9">
    <name type="scientific">Galerina marginata (strain CBS 339.88)</name>
    <dbReference type="NCBI Taxonomy" id="685588"/>
    <lineage>
        <taxon>Eukaryota</taxon>
        <taxon>Fungi</taxon>
        <taxon>Dikarya</taxon>
        <taxon>Basidiomycota</taxon>
        <taxon>Agaricomycotina</taxon>
        <taxon>Agaricomycetes</taxon>
        <taxon>Agaricomycetidae</taxon>
        <taxon>Agaricales</taxon>
        <taxon>Agaricineae</taxon>
        <taxon>Strophariaceae</taxon>
        <taxon>Galerina</taxon>
    </lineage>
</organism>
<evidence type="ECO:0000256" key="5">
    <source>
        <dbReference type="ARBA" id="ARBA00023163"/>
    </source>
</evidence>
<evidence type="ECO:0000313" key="8">
    <source>
        <dbReference type="EMBL" id="KDR84928.1"/>
    </source>
</evidence>
<dbReference type="EMBL" id="KL142367">
    <property type="protein sequence ID" value="KDR84928.1"/>
    <property type="molecule type" value="Genomic_DNA"/>
</dbReference>
<dbReference type="InterPro" id="IPR001680">
    <property type="entry name" value="WD40_rpt"/>
</dbReference>
<accession>A0A067U0S9</accession>
<dbReference type="AlphaFoldDB" id="A0A067U0S9"/>
<dbReference type="OrthoDB" id="7318948at2759"/>
<dbReference type="SMART" id="SM00320">
    <property type="entry name" value="WD40"/>
    <property type="match status" value="2"/>
</dbReference>
<evidence type="ECO:0000256" key="1">
    <source>
        <dbReference type="ARBA" id="ARBA00008075"/>
    </source>
</evidence>
<evidence type="ECO:0000256" key="7">
    <source>
        <dbReference type="SAM" id="MobiDB-lite"/>
    </source>
</evidence>
<gene>
    <name evidence="8" type="ORF">GALMADRAFT_233399</name>
</gene>
<dbReference type="Proteomes" id="UP000027222">
    <property type="component" value="Unassembled WGS sequence"/>
</dbReference>
<dbReference type="PROSITE" id="PS50082">
    <property type="entry name" value="WD_REPEATS_2"/>
    <property type="match status" value="2"/>
</dbReference>
<dbReference type="Gene3D" id="2.130.10.10">
    <property type="entry name" value="YVTN repeat-like/Quinoprotein amine dehydrogenase"/>
    <property type="match status" value="1"/>
</dbReference>
<dbReference type="InterPro" id="IPR051243">
    <property type="entry name" value="PcG_WD-repeat"/>
</dbReference>
<feature type="compositionally biased region" description="Acidic residues" evidence="7">
    <location>
        <begin position="1"/>
        <end position="19"/>
    </location>
</feature>
<keyword evidence="2 6" id="KW-0853">WD repeat</keyword>
<dbReference type="PROSITE" id="PS50294">
    <property type="entry name" value="WD_REPEATS_REGION"/>
    <property type="match status" value="1"/>
</dbReference>